<dbReference type="InterPro" id="IPR018389">
    <property type="entry name" value="DctP_fam"/>
</dbReference>
<proteinExistence type="inferred from homology"/>
<keyword evidence="3" id="KW-0732">Signal</keyword>
<dbReference type="PANTHER" id="PTHR33376">
    <property type="match status" value="1"/>
</dbReference>
<dbReference type="CDD" id="cd13603">
    <property type="entry name" value="PBP2_TRAP_Siap_TeaA_like"/>
    <property type="match status" value="1"/>
</dbReference>
<dbReference type="NCBIfam" id="NF037995">
    <property type="entry name" value="TRAP_S1"/>
    <property type="match status" value="1"/>
</dbReference>
<evidence type="ECO:0000256" key="3">
    <source>
        <dbReference type="ARBA" id="ARBA00022729"/>
    </source>
</evidence>
<dbReference type="EMBL" id="UINC01007746">
    <property type="protein sequence ID" value="SVA34890.1"/>
    <property type="molecule type" value="Genomic_DNA"/>
</dbReference>
<protein>
    <submittedName>
        <fullName evidence="4">Uncharacterized protein</fullName>
    </submittedName>
</protein>
<sequence length="368" mass="40719">MIVWLHANIADQRLTSTEERHVIFHKIMFKKIKNLVKPKMSTGILLALAIGLVPQLSSAEEIVGRLSYHWSPTHTSAVYAEMFAEEVNKRAKGRLRIDTYPNKQLFGIREVLGAITAGSVELGAVIGIVGFPSVVKDFNIASFPGMWASFEHQRKFFTEDPEGQKLWNAVLDKTKSKLVMYDPVGPVLSCSAKSPMDTVASYEGLKARRLFGTEKPLWKALKVDYQKLGTRDVYTALQTGMVDTVNTVPNGLKAYSWWEFLKYCQIPYQSYADAYLMANADWLDSLPTDLREIMMQVGKEVGAKASANIMDASAAILEEFKTHGGTVTVRQGAAKAEFDQLLADKVFPALSGMVGADLLKAAQAFPAN</sequence>
<accession>A0A381V3B6</accession>
<evidence type="ECO:0000256" key="1">
    <source>
        <dbReference type="ARBA" id="ARBA00009023"/>
    </source>
</evidence>
<dbReference type="PANTHER" id="PTHR33376:SF7">
    <property type="entry name" value="C4-DICARBOXYLATE-BINDING PROTEIN DCTB"/>
    <property type="match status" value="1"/>
</dbReference>
<dbReference type="Gene3D" id="3.40.190.170">
    <property type="entry name" value="Bacterial extracellular solute-binding protein, family 7"/>
    <property type="match status" value="1"/>
</dbReference>
<dbReference type="InterPro" id="IPR038404">
    <property type="entry name" value="TRAP_DctP_sf"/>
</dbReference>
<evidence type="ECO:0000256" key="2">
    <source>
        <dbReference type="ARBA" id="ARBA00022448"/>
    </source>
</evidence>
<comment type="similarity">
    <text evidence="1">Belongs to the bacterial solute-binding protein 7 family.</text>
</comment>
<gene>
    <name evidence="4" type="ORF">METZ01_LOCUS87744</name>
</gene>
<reference evidence="4" key="1">
    <citation type="submission" date="2018-05" db="EMBL/GenBank/DDBJ databases">
        <authorList>
            <person name="Lanie J.A."/>
            <person name="Ng W.-L."/>
            <person name="Kazmierczak K.M."/>
            <person name="Andrzejewski T.M."/>
            <person name="Davidsen T.M."/>
            <person name="Wayne K.J."/>
            <person name="Tettelin H."/>
            <person name="Glass J.I."/>
            <person name="Rusch D."/>
            <person name="Podicherti R."/>
            <person name="Tsui H.-C.T."/>
            <person name="Winkler M.E."/>
        </authorList>
    </citation>
    <scope>NUCLEOTIDE SEQUENCE</scope>
</reference>
<organism evidence="4">
    <name type="scientific">marine metagenome</name>
    <dbReference type="NCBI Taxonomy" id="408172"/>
    <lineage>
        <taxon>unclassified sequences</taxon>
        <taxon>metagenomes</taxon>
        <taxon>ecological metagenomes</taxon>
    </lineage>
</organism>
<dbReference type="AlphaFoldDB" id="A0A381V3B6"/>
<name>A0A381V3B6_9ZZZZ</name>
<dbReference type="GO" id="GO:0055085">
    <property type="term" value="P:transmembrane transport"/>
    <property type="evidence" value="ECO:0007669"/>
    <property type="project" value="InterPro"/>
</dbReference>
<evidence type="ECO:0000313" key="4">
    <source>
        <dbReference type="EMBL" id="SVA34890.1"/>
    </source>
</evidence>
<keyword evidence="2" id="KW-0813">Transport</keyword>
<dbReference type="Pfam" id="PF03480">
    <property type="entry name" value="DctP"/>
    <property type="match status" value="1"/>
</dbReference>